<feature type="domain" description="Restriction endonuclease type II-like" evidence="9">
    <location>
        <begin position="1497"/>
        <end position="1591"/>
    </location>
</feature>
<evidence type="ECO:0000313" key="11">
    <source>
        <dbReference type="Proteomes" id="UP000711614"/>
    </source>
</evidence>
<keyword evidence="4" id="KW-0347">Helicase</keyword>
<name>A0ABS4YSH8_9MICC</name>
<feature type="domain" description="DNA2/NAM7 helicase helicase" evidence="7">
    <location>
        <begin position="283"/>
        <end position="360"/>
    </location>
</feature>
<dbReference type="InterPro" id="IPR050534">
    <property type="entry name" value="Coronavir_polyprotein_1ab"/>
</dbReference>
<evidence type="ECO:0000259" key="6">
    <source>
        <dbReference type="Pfam" id="PF11784"/>
    </source>
</evidence>
<keyword evidence="11" id="KW-1185">Reference proteome</keyword>
<dbReference type="Gene3D" id="3.40.50.300">
    <property type="entry name" value="P-loop containing nucleotide triphosphate hydrolases"/>
    <property type="match status" value="3"/>
</dbReference>
<protein>
    <submittedName>
        <fullName evidence="10">Very-short-patch-repair endonuclease</fullName>
    </submittedName>
</protein>
<dbReference type="SUPFAM" id="SSF52540">
    <property type="entry name" value="P-loop containing nucleoside triphosphate hydrolases"/>
    <property type="match status" value="1"/>
</dbReference>
<dbReference type="InterPro" id="IPR011335">
    <property type="entry name" value="Restrct_endonuc-II-like"/>
</dbReference>
<feature type="domain" description="DUF3320" evidence="6">
    <location>
        <begin position="1674"/>
        <end position="1717"/>
    </location>
</feature>
<gene>
    <name evidence="10" type="ORF">JOF48_000535</name>
</gene>
<dbReference type="SUPFAM" id="SSF52980">
    <property type="entry name" value="Restriction endonuclease-like"/>
    <property type="match status" value="1"/>
</dbReference>
<keyword evidence="5" id="KW-0067">ATP-binding</keyword>
<dbReference type="Proteomes" id="UP000711614">
    <property type="component" value="Unassembled WGS sequence"/>
</dbReference>
<sequence length="1837" mass="196778">MDVVLDEATAVPARLQDQMKAWREDLLALDRRQRLLYFQHPKVGSLEFLLPDMTELESWLESGPVNLAANPVGAAGPAPRKRTATVQDKNESEILATCRRLHQRSEQEYADRGVWILYVGLGMLNWVDPDDGKPASSPLKLVPVRLQRHGTRFRLRRTGDEAVVNSSLALKLQRDFGLALPEFDDPDFTVEELVAGVREAIAGEPGWTVDGRSILSPFTFHKEAMYQDLAANEERIMASPLIQAMALGPDAGASDTLNFELADDAALDELVPPETLHNILDADASQRRCIIAAREGRSFVMDGPPGTGKSQTIANIIAELMAVGKTVLFVSEKAAALDVVRDRLTAQKLGPFLLELHSHKATRKQVVETLAREMTHKPVGRSSLDATELSRLETSRLDLSGYATAMNELREPLGRSLHAVLGRLLELAVPENYTVGRPEDFAQLDAELLGEIQRKVGELSRAWRPAEEGEDFLWRGLASPGTDAAAIRAAAGAALAVAEQCTPLVDAALRLDARLPFLAVPMSRAGIRQRQGAAELIASRPDVPDHWLTGDFAAVEQCAAQWRDNLAARATMVETIGASFIEWTPADGPAALNRALADGRDMPVPGGLGQLTVAQALALREQLHGAAGHLRALLPDSAHLAGLFQTGTDGLSLRKVGVLCELAQLSRIDRRPEADWLDPAVHASLEESVRVLGGAVDAVRQLEIKLRDTFTPAVLELDLQALKHRFETEHNGFFSRWSAAARADRALLRPATPHGVVNKETVAALPDAIAWQGALARLYDAERSYGPRLKSHYQGLQTDFSRVRAAIDMARQASVLAGDDVDLAGLAAQLSNNYQPDRLLLPVAGNITARTDKLAAVFAASLDIDFQGWAVQAPITEALARTASFAAVLDDAEPALARLSAMGAASLTLDGAAAALEAIAGLGALDAKNDAGAAADSALLGRHFAGLETDWEALGADLAWCREARPALQAPLDEAALALLGGFTAVGLGLEEAAAAWDGAVASLAALFDGVEAAGLAEILGRDVAGSEALARHMHDVAATDIDAWNEFRRLRDWAAGHGLGEVVAGLERAGAQAVELPAALERAALEPWLAAVAAADARLADYRAGNRDALVQEFRALDEKLIRHAYSSVVAACTARRPRSMFGAAAVIVREAQKKARHKPIRTILEQAGEVAQALKPCFMMSPLAVSQYLPGDMRFDVVIFDEASQVRPADAVNCIYRGSQLIVAGDQKQLPPTSFFTTALDEPDDGPDSFDSVLDLCKASGAIASLPLSWHYRSMHEDLISYSNFGFYEGRLNTFPGAVHASPDLGVHHEFVPGMYLRGAGATNPVEAERVVDLVIGHRINNPGLSLGVVTFSTAQADAIFDAIERRSVAEPALAGLLEDRDRLHGFFVKNLESVQGDERDIIIFSVGYGPDANGKLDMNFGPLTRKGGQRRLNVAITRARRRVEIVSSFRAADMREGTSEGNRHLRNYLDFAARGTAALPAAAETAEPGDFLLESQVRAAVESLGYKTVARVGSAAYRVDIGVLHPSLEGTFLLGVECDGGAYSSAKTARDRDRLRGAVLGNLGWTMARVWGLAWHRDPAGGLARLKSVLDAALAAASAVETSGGTGTAPHDATAAAAEPAGLAGVPAVGAVEETGLDFEAVDLFTAPDWSIDYKQARYKRGASAVQPGSPEALPELIAFCEKVLAVEAPLHLDLLQARLRATWGVGSIGSRIKANLLEALARTTVNGVGARLDNDSFIRLGPPGPVAVRRSGPGGVPRRASAIAPEEFDEALRLILRDSMGSTEEQVVAALRSVFSWQRTGPDIQAAASRSIYRSVRNGVCEKDPQGVYRLAE</sequence>
<reference evidence="10 11" key="1">
    <citation type="submission" date="2021-03" db="EMBL/GenBank/DDBJ databases">
        <title>Sequencing the genomes of 1000 actinobacteria strains.</title>
        <authorList>
            <person name="Klenk H.-P."/>
        </authorList>
    </citation>
    <scope>NUCLEOTIDE SEQUENCE [LARGE SCALE GENOMIC DNA]</scope>
    <source>
        <strain evidence="10 11">DSM 16005</strain>
    </source>
</reference>
<evidence type="ECO:0000256" key="3">
    <source>
        <dbReference type="ARBA" id="ARBA00022801"/>
    </source>
</evidence>
<evidence type="ECO:0000256" key="2">
    <source>
        <dbReference type="ARBA" id="ARBA00022741"/>
    </source>
</evidence>
<dbReference type="PANTHER" id="PTHR43788:SF8">
    <property type="entry name" value="DNA-BINDING PROTEIN SMUBP-2"/>
    <property type="match status" value="1"/>
</dbReference>
<dbReference type="Gene3D" id="3.40.960.10">
    <property type="entry name" value="VSR Endonuclease"/>
    <property type="match status" value="1"/>
</dbReference>
<dbReference type="InterPro" id="IPR047187">
    <property type="entry name" value="SF1_C_Upf1"/>
</dbReference>
<evidence type="ECO:0000259" key="8">
    <source>
        <dbReference type="Pfam" id="PF13087"/>
    </source>
</evidence>
<dbReference type="PANTHER" id="PTHR43788">
    <property type="entry name" value="DNA2/NAM7 HELICASE FAMILY MEMBER"/>
    <property type="match status" value="1"/>
</dbReference>
<dbReference type="EMBL" id="JAGIOI010000001">
    <property type="protein sequence ID" value="MBP2411736.1"/>
    <property type="molecule type" value="Genomic_DNA"/>
</dbReference>
<organism evidence="10 11">
    <name type="scientific">Arthrobacter stackebrandtii</name>
    <dbReference type="NCBI Taxonomy" id="272161"/>
    <lineage>
        <taxon>Bacteria</taxon>
        <taxon>Bacillati</taxon>
        <taxon>Actinomycetota</taxon>
        <taxon>Actinomycetes</taxon>
        <taxon>Micrococcales</taxon>
        <taxon>Micrococcaceae</taxon>
        <taxon>Arthrobacter</taxon>
    </lineage>
</organism>
<evidence type="ECO:0000256" key="5">
    <source>
        <dbReference type="ARBA" id="ARBA00022840"/>
    </source>
</evidence>
<dbReference type="InterPro" id="IPR025103">
    <property type="entry name" value="DUF4011"/>
</dbReference>
<dbReference type="Pfam" id="PF13195">
    <property type="entry name" value="DUF4011"/>
    <property type="match status" value="1"/>
</dbReference>
<feature type="domain" description="DNA2/NAM7 helicase-like C-terminal" evidence="8">
    <location>
        <begin position="1264"/>
        <end position="1450"/>
    </location>
</feature>
<accession>A0ABS4YSH8</accession>
<keyword evidence="10" id="KW-0540">Nuclease</keyword>
<keyword evidence="10" id="KW-0255">Endonuclease</keyword>
<evidence type="ECO:0000313" key="10">
    <source>
        <dbReference type="EMBL" id="MBP2411736.1"/>
    </source>
</evidence>
<feature type="domain" description="DNA2/NAM7 helicase helicase" evidence="7">
    <location>
        <begin position="1195"/>
        <end position="1236"/>
    </location>
</feature>
<dbReference type="GO" id="GO:0004519">
    <property type="term" value="F:endonuclease activity"/>
    <property type="evidence" value="ECO:0007669"/>
    <property type="project" value="UniProtKB-KW"/>
</dbReference>
<proteinExistence type="inferred from homology"/>
<dbReference type="InterPro" id="IPR021754">
    <property type="entry name" value="DUF3320"/>
</dbReference>
<evidence type="ECO:0000259" key="7">
    <source>
        <dbReference type="Pfam" id="PF13086"/>
    </source>
</evidence>
<dbReference type="Pfam" id="PF13086">
    <property type="entry name" value="AAA_11"/>
    <property type="match status" value="2"/>
</dbReference>
<dbReference type="InterPro" id="IPR027417">
    <property type="entry name" value="P-loop_NTPase"/>
</dbReference>
<dbReference type="CDD" id="cd18808">
    <property type="entry name" value="SF1_C_Upf1"/>
    <property type="match status" value="1"/>
</dbReference>
<dbReference type="InterPro" id="IPR049468">
    <property type="entry name" value="Restrct_endonuc-II-like_dom"/>
</dbReference>
<dbReference type="InterPro" id="IPR041677">
    <property type="entry name" value="DNA2/NAM7_AAA_11"/>
</dbReference>
<evidence type="ECO:0000256" key="4">
    <source>
        <dbReference type="ARBA" id="ARBA00022806"/>
    </source>
</evidence>
<dbReference type="Pfam" id="PF18741">
    <property type="entry name" value="MTES_1575"/>
    <property type="match status" value="1"/>
</dbReference>
<comment type="caution">
    <text evidence="10">The sequence shown here is derived from an EMBL/GenBank/DDBJ whole genome shotgun (WGS) entry which is preliminary data.</text>
</comment>
<keyword evidence="3" id="KW-0378">Hydrolase</keyword>
<dbReference type="RefSeq" id="WP_209677045.1">
    <property type="nucleotide sequence ID" value="NZ_JAGIOI010000001.1"/>
</dbReference>
<dbReference type="Pfam" id="PF13087">
    <property type="entry name" value="AAA_12"/>
    <property type="match status" value="1"/>
</dbReference>
<evidence type="ECO:0000256" key="1">
    <source>
        <dbReference type="ARBA" id="ARBA00007913"/>
    </source>
</evidence>
<dbReference type="InterPro" id="IPR041679">
    <property type="entry name" value="DNA2/NAM7-like_C"/>
</dbReference>
<comment type="similarity">
    <text evidence="1">Belongs to the DNA2/NAM7 helicase family.</text>
</comment>
<evidence type="ECO:0000259" key="9">
    <source>
        <dbReference type="Pfam" id="PF18741"/>
    </source>
</evidence>
<keyword evidence="2" id="KW-0547">Nucleotide-binding</keyword>
<dbReference type="Pfam" id="PF11784">
    <property type="entry name" value="DUF3320"/>
    <property type="match status" value="1"/>
</dbReference>